<name>A0AA49GQJ3_9BACT</name>
<feature type="transmembrane region" description="Helical" evidence="1">
    <location>
        <begin position="65"/>
        <end position="94"/>
    </location>
</feature>
<evidence type="ECO:0000313" key="2">
    <source>
        <dbReference type="EMBL" id="WKN39112.1"/>
    </source>
</evidence>
<sequence>MQDTQKINLYQKRDFGEKINITFAFLRQNFQSLGQSLLFIAGPLLLIIGVISSLLPMIAQNEVDVFSVLGGGTINALLSVISGVLVVAVVYVYLDLYLQKPTLEPIGVGEVWNGVKSVFLPFLVASVVVGIVVVLGFMFLLIPGFILLAALSLIFVIMKREHLSFGDAFSRCFKLVGGNYLSTLLLIVVIVILQLIINIIVGLPAILLIGFDAYFSASGETLLQDQSLFYQLLYIIAQIVNTICSQLLSSIFWIALAFQYGNLIEKKEATGLMQDIDALGNTSRPIRDQDDETY</sequence>
<reference evidence="2" key="2">
    <citation type="journal article" date="2024" name="Antonie Van Leeuwenhoek">
        <title>Roseihalotalea indica gen. nov., sp. nov., a halophilic Bacteroidetes from mesopelagic Southwest Indian Ocean with higher carbohydrate metabolic potential.</title>
        <authorList>
            <person name="Chen B."/>
            <person name="Zhang M."/>
            <person name="Lin D."/>
            <person name="Ye J."/>
            <person name="Tang K."/>
        </authorList>
    </citation>
    <scope>NUCLEOTIDE SEQUENCE</scope>
    <source>
        <strain evidence="2">TK19036</strain>
    </source>
</reference>
<accession>A0AA49GQJ3</accession>
<evidence type="ECO:0008006" key="3">
    <source>
        <dbReference type="Google" id="ProtNLM"/>
    </source>
</evidence>
<keyword evidence="1" id="KW-1133">Transmembrane helix</keyword>
<evidence type="ECO:0000256" key="1">
    <source>
        <dbReference type="SAM" id="Phobius"/>
    </source>
</evidence>
<feature type="transmembrane region" description="Helical" evidence="1">
    <location>
        <begin position="140"/>
        <end position="158"/>
    </location>
</feature>
<feature type="transmembrane region" description="Helical" evidence="1">
    <location>
        <begin position="231"/>
        <end position="258"/>
    </location>
</feature>
<feature type="transmembrane region" description="Helical" evidence="1">
    <location>
        <begin position="37"/>
        <end position="59"/>
    </location>
</feature>
<keyword evidence="1" id="KW-0472">Membrane</keyword>
<proteinExistence type="predicted"/>
<feature type="transmembrane region" description="Helical" evidence="1">
    <location>
        <begin position="115"/>
        <end position="134"/>
    </location>
</feature>
<feature type="transmembrane region" description="Helical" evidence="1">
    <location>
        <begin position="179"/>
        <end position="211"/>
    </location>
</feature>
<gene>
    <name evidence="2" type="ORF">K4G66_10420</name>
</gene>
<dbReference type="AlphaFoldDB" id="A0AA49GQJ3"/>
<dbReference type="EMBL" id="CP120682">
    <property type="protein sequence ID" value="WKN39112.1"/>
    <property type="molecule type" value="Genomic_DNA"/>
</dbReference>
<protein>
    <recommendedName>
        <fullName evidence="3">Glycerophosphoryl diester phosphodiesterase membrane domain-containing protein</fullName>
    </recommendedName>
</protein>
<keyword evidence="1" id="KW-0812">Transmembrane</keyword>
<reference evidence="2" key="1">
    <citation type="journal article" date="2023" name="Comput. Struct. Biotechnol. J.">
        <title>Discovery of a novel marine Bacteroidetes with a rich repertoire of carbohydrate-active enzymes.</title>
        <authorList>
            <person name="Chen B."/>
            <person name="Liu G."/>
            <person name="Chen Q."/>
            <person name="Wang H."/>
            <person name="Liu L."/>
            <person name="Tang K."/>
        </authorList>
    </citation>
    <scope>NUCLEOTIDE SEQUENCE</scope>
    <source>
        <strain evidence="2">TK19036</strain>
    </source>
</reference>
<organism evidence="2">
    <name type="scientific">Roseihalotalea indica</name>
    <dbReference type="NCBI Taxonomy" id="2867963"/>
    <lineage>
        <taxon>Bacteria</taxon>
        <taxon>Pseudomonadati</taxon>
        <taxon>Bacteroidota</taxon>
        <taxon>Cytophagia</taxon>
        <taxon>Cytophagales</taxon>
        <taxon>Catalimonadaceae</taxon>
        <taxon>Roseihalotalea</taxon>
    </lineage>
</organism>